<evidence type="ECO:0000313" key="3">
    <source>
        <dbReference type="Proteomes" id="UP000266841"/>
    </source>
</evidence>
<sequence>MDNNNLFMTWAGGQWIWAGGQSNQDIVKNAATKENKAPTVNRNAVASTKADGCLSNKSPPRDKAASKPKKTRKRRYVPLNEKAEPIGVRVGRGGEVVEIPHCVRGKFKLDLDEPIVLLDDCPDKVMAERFLSGFGRFVL</sequence>
<organism evidence="2 3">
    <name type="scientific">Thalassiosira oceanica</name>
    <name type="common">Marine diatom</name>
    <dbReference type="NCBI Taxonomy" id="159749"/>
    <lineage>
        <taxon>Eukaryota</taxon>
        <taxon>Sar</taxon>
        <taxon>Stramenopiles</taxon>
        <taxon>Ochrophyta</taxon>
        <taxon>Bacillariophyta</taxon>
        <taxon>Coscinodiscophyceae</taxon>
        <taxon>Thalassiosirophycidae</taxon>
        <taxon>Thalassiosirales</taxon>
        <taxon>Thalassiosiraceae</taxon>
        <taxon>Thalassiosira</taxon>
    </lineage>
</organism>
<dbReference type="AlphaFoldDB" id="K0T2R1"/>
<reference evidence="2 3" key="1">
    <citation type="journal article" date="2012" name="Genome Biol.">
        <title>Genome and low-iron response of an oceanic diatom adapted to chronic iron limitation.</title>
        <authorList>
            <person name="Lommer M."/>
            <person name="Specht M."/>
            <person name="Roy A.S."/>
            <person name="Kraemer L."/>
            <person name="Andreson R."/>
            <person name="Gutowska M.A."/>
            <person name="Wolf J."/>
            <person name="Bergner S.V."/>
            <person name="Schilhabel M.B."/>
            <person name="Klostermeier U.C."/>
            <person name="Beiko R.G."/>
            <person name="Rosenstiel P."/>
            <person name="Hippler M."/>
            <person name="Laroche J."/>
        </authorList>
    </citation>
    <scope>NUCLEOTIDE SEQUENCE [LARGE SCALE GENOMIC DNA]</scope>
    <source>
        <strain evidence="2 3">CCMP1005</strain>
    </source>
</reference>
<comment type="caution">
    <text evidence="2">The sequence shown here is derived from an EMBL/GenBank/DDBJ whole genome shotgun (WGS) entry which is preliminary data.</text>
</comment>
<feature type="compositionally biased region" description="Basic residues" evidence="1">
    <location>
        <begin position="66"/>
        <end position="76"/>
    </location>
</feature>
<name>K0T2R1_THAOC</name>
<dbReference type="Proteomes" id="UP000266841">
    <property type="component" value="Unassembled WGS sequence"/>
</dbReference>
<feature type="region of interest" description="Disordered" evidence="1">
    <location>
        <begin position="33"/>
        <end position="78"/>
    </location>
</feature>
<gene>
    <name evidence="2" type="ORF">THAOC_11366</name>
</gene>
<keyword evidence="3" id="KW-1185">Reference proteome</keyword>
<accession>K0T2R1</accession>
<evidence type="ECO:0000256" key="1">
    <source>
        <dbReference type="SAM" id="MobiDB-lite"/>
    </source>
</evidence>
<protein>
    <submittedName>
        <fullName evidence="2">Uncharacterized protein</fullName>
    </submittedName>
</protein>
<proteinExistence type="predicted"/>
<evidence type="ECO:0000313" key="2">
    <source>
        <dbReference type="EMBL" id="EJK67581.1"/>
    </source>
</evidence>
<dbReference type="EMBL" id="AGNL01012915">
    <property type="protein sequence ID" value="EJK67581.1"/>
    <property type="molecule type" value="Genomic_DNA"/>
</dbReference>